<protein>
    <recommendedName>
        <fullName evidence="7">BZIP domain-containing protein</fullName>
    </recommendedName>
</protein>
<dbReference type="GeneID" id="28949002"/>
<evidence type="ECO:0000313" key="5">
    <source>
        <dbReference type="EMBL" id="KNB18909.1"/>
    </source>
</evidence>
<dbReference type="Proteomes" id="UP000009097">
    <property type="component" value="Unassembled WGS sequence"/>
</dbReference>
<dbReference type="GeneID" id="28948556"/>
<dbReference type="EMBL" id="DS231729">
    <property type="protein sequence ID" value="KNB18909.1"/>
    <property type="molecule type" value="Genomic_DNA"/>
</dbReference>
<reference evidence="2" key="2">
    <citation type="journal article" date="2010" name="Nature">
        <title>Comparative genomics reveals mobile pathogenicity chromosomes in Fusarium.</title>
        <authorList>
            <person name="Ma L.J."/>
            <person name="van der Does H.C."/>
            <person name="Borkovich K.A."/>
            <person name="Coleman J.J."/>
            <person name="Daboussi M.J."/>
            <person name="Di Pietro A."/>
            <person name="Dufresne M."/>
            <person name="Freitag M."/>
            <person name="Grabherr M."/>
            <person name="Henrissat B."/>
            <person name="Houterman P.M."/>
            <person name="Kang S."/>
            <person name="Shim W.B."/>
            <person name="Woloshuk C."/>
            <person name="Xie X."/>
            <person name="Xu J.R."/>
            <person name="Antoniw J."/>
            <person name="Baker S.E."/>
            <person name="Bluhm B.H."/>
            <person name="Breakspear A."/>
            <person name="Brown D.W."/>
            <person name="Butchko R.A."/>
            <person name="Chapman S."/>
            <person name="Coulson R."/>
            <person name="Coutinho P.M."/>
            <person name="Danchin E.G."/>
            <person name="Diener A."/>
            <person name="Gale L.R."/>
            <person name="Gardiner D.M."/>
            <person name="Goff S."/>
            <person name="Hammond-Kosack K.E."/>
            <person name="Hilburn K."/>
            <person name="Hua-Van A."/>
            <person name="Jonkers W."/>
            <person name="Kazan K."/>
            <person name="Kodira C.D."/>
            <person name="Koehrsen M."/>
            <person name="Kumar L."/>
            <person name="Lee Y.H."/>
            <person name="Li L."/>
            <person name="Manners J.M."/>
            <person name="Miranda-Saavedra D."/>
            <person name="Mukherjee M."/>
            <person name="Park G."/>
            <person name="Park J."/>
            <person name="Park S.Y."/>
            <person name="Proctor R.H."/>
            <person name="Regev A."/>
            <person name="Ruiz-Roldan M.C."/>
            <person name="Sain D."/>
            <person name="Sakthikumar S."/>
            <person name="Sykes S."/>
            <person name="Schwartz D.C."/>
            <person name="Turgeon B.G."/>
            <person name="Wapinski I."/>
            <person name="Yoder O."/>
            <person name="Young S."/>
            <person name="Zeng Q."/>
            <person name="Zhou S."/>
            <person name="Galagan J."/>
            <person name="Cuomo C.A."/>
            <person name="Kistler H.C."/>
            <person name="Rep M."/>
        </authorList>
    </citation>
    <scope>NUCLEOTIDE SEQUENCE [LARGE SCALE GENOMIC DNA]</scope>
    <source>
        <strain evidence="2">4287</strain>
    </source>
</reference>
<evidence type="ECO:0008006" key="7">
    <source>
        <dbReference type="Google" id="ProtNLM"/>
    </source>
</evidence>
<evidence type="ECO:0000313" key="6">
    <source>
        <dbReference type="Proteomes" id="UP000009097"/>
    </source>
</evidence>
<gene>
    <name evidence="2" type="ORF">FOXG_06537</name>
    <name evidence="3" type="ORF">FOXG_06730</name>
    <name evidence="4" type="ORF">FOXG_07288</name>
    <name evidence="5" type="ORF">FOXG_16312</name>
</gene>
<dbReference type="KEGG" id="fox:FOXG_07288"/>
<dbReference type="GeneID" id="28948407"/>
<dbReference type="VEuPathDB" id="FungiDB:FOXG_06537"/>
<feature type="region of interest" description="Disordered" evidence="1">
    <location>
        <begin position="101"/>
        <end position="122"/>
    </location>
</feature>
<dbReference type="VEuPathDB" id="FungiDB:FOXG_07288"/>
<feature type="compositionally biased region" description="Polar residues" evidence="1">
    <location>
        <begin position="158"/>
        <end position="169"/>
    </location>
</feature>
<dbReference type="RefSeq" id="XP_018242729.1">
    <property type="nucleotide sequence ID" value="XM_018385393.1"/>
</dbReference>
<feature type="region of interest" description="Disordered" evidence="1">
    <location>
        <begin position="136"/>
        <end position="182"/>
    </location>
</feature>
<evidence type="ECO:0000313" key="4">
    <source>
        <dbReference type="EMBL" id="KNB06611.1"/>
    </source>
</evidence>
<dbReference type="RefSeq" id="XP_018242469.1">
    <property type="nucleotide sequence ID" value="XM_018385219.1"/>
</dbReference>
<sequence length="273" mass="31442">MEGCSSFGAPHFPEALLWKQWWPSGQLIQFDLREAKRSTSDNVYTQTGNLIDGYLHDYNIDSTRRRHYTSHEMSHANSWNGLNSDVERTTLFTVAEPEIFKESPGQGHPNLPSIQTTTHRKTNCYSDDPTFCDFTGRTPQGSRYIDPQPNKEEKSSPVRGTNSSSSFQHGNDRMKRMRKGNKASANKLYAKFAKRREERQGLESSMQNLEKIHRDLSNCVANLTFEVYELKMQLLHQSGCNCTLMQNYLIHESGRYIQALEAKSQQEASHWRL</sequence>
<dbReference type="EMBL" id="DS231702">
    <property type="protein sequence ID" value="KNB04684.1"/>
    <property type="molecule type" value="Genomic_DNA"/>
</dbReference>
<dbReference type="VEuPathDB" id="FungiDB:FOXG_16312"/>
<dbReference type="OrthoDB" id="295274at2759"/>
<dbReference type="EMBL" id="DS231704">
    <property type="protein sequence ID" value="KNB06611.1"/>
    <property type="molecule type" value="Genomic_DNA"/>
</dbReference>
<evidence type="ECO:0000313" key="3">
    <source>
        <dbReference type="EMBL" id="KNB04684.1"/>
    </source>
</evidence>
<proteinExistence type="predicted"/>
<dbReference type="KEGG" id="fox:FOXG_16312"/>
<dbReference type="AlphaFoldDB" id="A0A0J9UYL8"/>
<reference evidence="2" key="1">
    <citation type="submission" date="2007-04" db="EMBL/GenBank/DDBJ databases">
        <authorList>
            <consortium name="The Broad Institute Genome Sequencing Platform"/>
            <person name="Birren B."/>
            <person name="Lander E."/>
            <person name="Galagan J."/>
            <person name="Nusbaum C."/>
            <person name="Devon K."/>
            <person name="Ma L.-J."/>
            <person name="Jaffe D."/>
            <person name="Butler J."/>
            <person name="Alvarez P."/>
            <person name="Gnerre S."/>
            <person name="Grabherr M."/>
            <person name="Kleber M."/>
            <person name="Mauceli E."/>
            <person name="Brockman W."/>
            <person name="MacCallum I.A."/>
            <person name="Young S."/>
            <person name="LaButti K."/>
            <person name="DeCaprio D."/>
            <person name="Crawford M."/>
            <person name="Koehrsen M."/>
            <person name="Engels R."/>
            <person name="Montgomery P."/>
            <person name="Pearson M."/>
            <person name="Howarth C."/>
            <person name="Larson L."/>
            <person name="White J."/>
            <person name="O'Leary S."/>
            <person name="Kodira C."/>
            <person name="Zeng Q."/>
            <person name="Yandava C."/>
            <person name="Alvarado L."/>
            <person name="Kistler C."/>
            <person name="Shim W.-B."/>
            <person name="Kang S."/>
            <person name="Woloshuk C."/>
        </authorList>
    </citation>
    <scope>NUCLEOTIDE SEQUENCE</scope>
    <source>
        <strain evidence="2">4287</strain>
    </source>
</reference>
<dbReference type="KEGG" id="fox:FOXG_06730"/>
<accession>A0A0J9UYL8</accession>
<dbReference type="VEuPathDB" id="FungiDB:FOXG_06730"/>
<evidence type="ECO:0000313" key="2">
    <source>
        <dbReference type="EMBL" id="KNB04424.1"/>
    </source>
</evidence>
<dbReference type="EMBL" id="DS231702">
    <property type="protein sequence ID" value="KNB04424.1"/>
    <property type="molecule type" value="Genomic_DNA"/>
</dbReference>
<dbReference type="RefSeq" id="XP_018256954.1">
    <property type="nucleotide sequence ID" value="XM_018396362.1"/>
</dbReference>
<name>A0A0J9UYL8_FUSO4</name>
<dbReference type="KEGG" id="fox:FOXG_06537"/>
<organism evidence="2 6">
    <name type="scientific">Fusarium oxysporum f. sp. lycopersici (strain 4287 / CBS 123668 / FGSC 9935 / NRRL 34936)</name>
    <name type="common">Fusarium vascular wilt of tomato</name>
    <dbReference type="NCBI Taxonomy" id="426428"/>
    <lineage>
        <taxon>Eukaryota</taxon>
        <taxon>Fungi</taxon>
        <taxon>Dikarya</taxon>
        <taxon>Ascomycota</taxon>
        <taxon>Pezizomycotina</taxon>
        <taxon>Sordariomycetes</taxon>
        <taxon>Hypocreomycetidae</taxon>
        <taxon>Hypocreales</taxon>
        <taxon>Nectriaceae</taxon>
        <taxon>Fusarium</taxon>
        <taxon>Fusarium oxysporum species complex</taxon>
    </lineage>
</organism>
<dbReference type="RefSeq" id="XP_018244656.1">
    <property type="nucleotide sequence ID" value="XM_018385894.1"/>
</dbReference>
<evidence type="ECO:0000256" key="1">
    <source>
        <dbReference type="SAM" id="MobiDB-lite"/>
    </source>
</evidence>
<dbReference type="GeneID" id="28957214"/>